<comment type="subcellular location">
    <subcellularLocation>
        <location evidence="1">Membrane</location>
        <topology evidence="1">Multi-pass membrane protein</topology>
    </subcellularLocation>
</comment>
<proteinExistence type="predicted"/>
<feature type="transmembrane region" description="Helical" evidence="6">
    <location>
        <begin position="109"/>
        <end position="131"/>
    </location>
</feature>
<dbReference type="FunFam" id="1.20.1250.20:FF:000907">
    <property type="entry name" value="Similar to MFS multidrug transporter, partial sequence"/>
    <property type="match status" value="1"/>
</dbReference>
<evidence type="ECO:0000256" key="3">
    <source>
        <dbReference type="ARBA" id="ARBA00022989"/>
    </source>
</evidence>
<evidence type="ECO:0000313" key="9">
    <source>
        <dbReference type="Proteomes" id="UP000663193"/>
    </source>
</evidence>
<keyword evidence="4 6" id="KW-0472">Membrane</keyword>
<dbReference type="AlphaFoldDB" id="A0A7U2F0Y2"/>
<dbReference type="GO" id="GO:0042908">
    <property type="term" value="P:xenobiotic transport"/>
    <property type="evidence" value="ECO:0007669"/>
    <property type="project" value="UniProtKB-ARBA"/>
</dbReference>
<dbReference type="OrthoDB" id="3936150at2759"/>
<feature type="transmembrane region" description="Helical" evidence="6">
    <location>
        <begin position="167"/>
        <end position="188"/>
    </location>
</feature>
<feature type="transmembrane region" description="Helical" evidence="6">
    <location>
        <begin position="336"/>
        <end position="362"/>
    </location>
</feature>
<feature type="transmembrane region" description="Helical" evidence="6">
    <location>
        <begin position="448"/>
        <end position="469"/>
    </location>
</feature>
<dbReference type="PROSITE" id="PS50850">
    <property type="entry name" value="MFS"/>
    <property type="match status" value="1"/>
</dbReference>
<dbReference type="PANTHER" id="PTHR23502">
    <property type="entry name" value="MAJOR FACILITATOR SUPERFAMILY"/>
    <property type="match status" value="1"/>
</dbReference>
<dbReference type="Gene3D" id="1.20.1250.20">
    <property type="entry name" value="MFS general substrate transporter like domains"/>
    <property type="match status" value="1"/>
</dbReference>
<dbReference type="InterPro" id="IPR036259">
    <property type="entry name" value="MFS_trans_sf"/>
</dbReference>
<evidence type="ECO:0000256" key="5">
    <source>
        <dbReference type="SAM" id="MobiDB-lite"/>
    </source>
</evidence>
<feature type="region of interest" description="Disordered" evidence="5">
    <location>
        <begin position="1"/>
        <end position="62"/>
    </location>
</feature>
<feature type="domain" description="Major facilitator superfamily (MFS) profile" evidence="7">
    <location>
        <begin position="78"/>
        <end position="503"/>
    </location>
</feature>
<evidence type="ECO:0000313" key="8">
    <source>
        <dbReference type="EMBL" id="QRC96471.1"/>
    </source>
</evidence>
<evidence type="ECO:0000259" key="7">
    <source>
        <dbReference type="PROSITE" id="PS50850"/>
    </source>
</evidence>
<evidence type="ECO:0000256" key="2">
    <source>
        <dbReference type="ARBA" id="ARBA00022692"/>
    </source>
</evidence>
<reference evidence="9" key="1">
    <citation type="journal article" date="2021" name="BMC Genomics">
        <title>Chromosome-level genome assembly and manually-curated proteome of model necrotroph Parastagonospora nodorum Sn15 reveals a genome-wide trove of candidate effector homologs, and redundancy of virulence-related functions within an accessory chromosome.</title>
        <authorList>
            <person name="Bertazzoni S."/>
            <person name="Jones D.A.B."/>
            <person name="Phan H.T."/>
            <person name="Tan K.-C."/>
            <person name="Hane J.K."/>
        </authorList>
    </citation>
    <scope>NUCLEOTIDE SEQUENCE [LARGE SCALE GENOMIC DNA]</scope>
    <source>
        <strain evidence="9">SN15 / ATCC MYA-4574 / FGSC 10173)</strain>
    </source>
</reference>
<feature type="transmembrane region" description="Helical" evidence="6">
    <location>
        <begin position="200"/>
        <end position="220"/>
    </location>
</feature>
<protein>
    <recommendedName>
        <fullName evidence="7">Major facilitator superfamily (MFS) profile domain-containing protein</fullName>
    </recommendedName>
</protein>
<dbReference type="GO" id="GO:0016020">
    <property type="term" value="C:membrane"/>
    <property type="evidence" value="ECO:0007669"/>
    <property type="project" value="UniProtKB-SubCell"/>
</dbReference>
<dbReference type="InterPro" id="IPR005829">
    <property type="entry name" value="Sugar_transporter_CS"/>
</dbReference>
<sequence length="513" mass="56364">MQSPDTQSPSELEKRVQSFGTEDDDHRSDMEQRGATAGPETPSENEKASAGGINVSDWDGDDDPDNPYNWSTWKRFYHAAAPALFGFAVTFGTSVYTPAVSDIMLDFDISRTVALLGLTFYTLGIGFGPMATAPLSEFYGRRIIYLVSPPIFMLFTLGAGFSKSFYGLVICRFFAGFTGSPALAVGAGTNADLFPPRQRAVATSMFLAAPFAGPALGPVVGGFTVQYKNWQWSEWCMIFITLFAFIFTLPMKETYKPIILKQRAKKHGIELPATSQKVTKVLATRILRPFHMLYTEPVVFFFSVYTSFAFGVLFLLFAAIPYIFQRAPYHFTVSQAGLAFISVGVGVLLGVVTCILVDRTFYQKQHRKMISEGGTHVMPEHRLYSAMIGSSGIVVGLFWVGWCAGTRQHWAACLAGAIPFAWGNICLFTSAALYLVDVYGPQNGASAMAANGVSRYGMSAVFPLFAVQMYEALGIGWATSLLGFLALFMLPIPWVFFKWGPSIRAKSKYPQMG</sequence>
<keyword evidence="3 6" id="KW-1133">Transmembrane helix</keyword>
<feature type="compositionally biased region" description="Polar residues" evidence="5">
    <location>
        <begin position="1"/>
        <end position="10"/>
    </location>
</feature>
<feature type="transmembrane region" description="Helical" evidence="6">
    <location>
        <begin position="76"/>
        <end position="97"/>
    </location>
</feature>
<dbReference type="InterPro" id="IPR020846">
    <property type="entry name" value="MFS_dom"/>
</dbReference>
<keyword evidence="9" id="KW-1185">Reference proteome</keyword>
<organism evidence="8 9">
    <name type="scientific">Phaeosphaeria nodorum (strain SN15 / ATCC MYA-4574 / FGSC 10173)</name>
    <name type="common">Glume blotch fungus</name>
    <name type="synonym">Parastagonospora nodorum</name>
    <dbReference type="NCBI Taxonomy" id="321614"/>
    <lineage>
        <taxon>Eukaryota</taxon>
        <taxon>Fungi</taxon>
        <taxon>Dikarya</taxon>
        <taxon>Ascomycota</taxon>
        <taxon>Pezizomycotina</taxon>
        <taxon>Dothideomycetes</taxon>
        <taxon>Pleosporomycetidae</taxon>
        <taxon>Pleosporales</taxon>
        <taxon>Pleosporineae</taxon>
        <taxon>Phaeosphaeriaceae</taxon>
        <taxon>Parastagonospora</taxon>
    </lineage>
</organism>
<feature type="transmembrane region" description="Helical" evidence="6">
    <location>
        <begin position="383"/>
        <end position="402"/>
    </location>
</feature>
<keyword evidence="2 6" id="KW-0812">Transmembrane</keyword>
<accession>A0A7U2F0Y2</accession>
<dbReference type="PANTHER" id="PTHR23502:SF182">
    <property type="entry name" value="POLYAMINE TRANSPORTER, PUTATIVE-RELATED"/>
    <property type="match status" value="1"/>
</dbReference>
<dbReference type="VEuPathDB" id="FungiDB:JI435_013860"/>
<dbReference type="Proteomes" id="UP000663193">
    <property type="component" value="Chromosome 6"/>
</dbReference>
<dbReference type="SUPFAM" id="SSF103473">
    <property type="entry name" value="MFS general substrate transporter"/>
    <property type="match status" value="1"/>
</dbReference>
<gene>
    <name evidence="8" type="ORF">JI435_013860</name>
</gene>
<feature type="transmembrane region" description="Helical" evidence="6">
    <location>
        <begin position="408"/>
        <end position="436"/>
    </location>
</feature>
<feature type="transmembrane region" description="Helical" evidence="6">
    <location>
        <begin position="475"/>
        <end position="497"/>
    </location>
</feature>
<dbReference type="PROSITE" id="PS00216">
    <property type="entry name" value="SUGAR_TRANSPORT_1"/>
    <property type="match status" value="1"/>
</dbReference>
<dbReference type="GO" id="GO:0022857">
    <property type="term" value="F:transmembrane transporter activity"/>
    <property type="evidence" value="ECO:0007669"/>
    <property type="project" value="InterPro"/>
</dbReference>
<feature type="transmembrane region" description="Helical" evidence="6">
    <location>
        <begin position="143"/>
        <end position="161"/>
    </location>
</feature>
<evidence type="ECO:0000256" key="6">
    <source>
        <dbReference type="SAM" id="Phobius"/>
    </source>
</evidence>
<dbReference type="EMBL" id="CP069028">
    <property type="protein sequence ID" value="QRC96471.1"/>
    <property type="molecule type" value="Genomic_DNA"/>
</dbReference>
<feature type="transmembrane region" description="Helical" evidence="6">
    <location>
        <begin position="232"/>
        <end position="251"/>
    </location>
</feature>
<feature type="transmembrane region" description="Helical" evidence="6">
    <location>
        <begin position="298"/>
        <end position="324"/>
    </location>
</feature>
<dbReference type="CDD" id="cd17323">
    <property type="entry name" value="MFS_Tpo1_MDR_like"/>
    <property type="match status" value="1"/>
</dbReference>
<dbReference type="Pfam" id="PF07690">
    <property type="entry name" value="MFS_1"/>
    <property type="match status" value="1"/>
</dbReference>
<dbReference type="GO" id="GO:0140115">
    <property type="term" value="P:export across plasma membrane"/>
    <property type="evidence" value="ECO:0007669"/>
    <property type="project" value="UniProtKB-ARBA"/>
</dbReference>
<evidence type="ECO:0000256" key="1">
    <source>
        <dbReference type="ARBA" id="ARBA00004141"/>
    </source>
</evidence>
<name>A0A7U2F0Y2_PHANO</name>
<evidence type="ECO:0000256" key="4">
    <source>
        <dbReference type="ARBA" id="ARBA00023136"/>
    </source>
</evidence>
<dbReference type="InterPro" id="IPR011701">
    <property type="entry name" value="MFS"/>
</dbReference>